<dbReference type="Proteomes" id="UP000245207">
    <property type="component" value="Unassembled WGS sequence"/>
</dbReference>
<dbReference type="PANTHER" id="PTHR23079">
    <property type="entry name" value="RNA-DEPENDENT RNA POLYMERASE"/>
    <property type="match status" value="1"/>
</dbReference>
<dbReference type="Pfam" id="PF05183">
    <property type="entry name" value="RdRP"/>
    <property type="match status" value="1"/>
</dbReference>
<keyword evidence="1" id="KW-0548">Nucleotidyltransferase</keyword>
<comment type="caution">
    <text evidence="3">The sequence shown here is derived from an EMBL/GenBank/DDBJ whole genome shotgun (WGS) entry which is preliminary data.</text>
</comment>
<keyword evidence="1" id="KW-0943">RNA-mediated gene silencing</keyword>
<name>A0A2U1MYZ5_ARTAN</name>
<evidence type="ECO:0000256" key="1">
    <source>
        <dbReference type="RuleBase" id="RU363098"/>
    </source>
</evidence>
<proteinExistence type="inferred from homology"/>
<gene>
    <name evidence="3" type="ORF">CTI12_AA326840</name>
</gene>
<dbReference type="STRING" id="35608.A0A2U1MYZ5"/>
<dbReference type="GO" id="GO:0031380">
    <property type="term" value="C:nuclear RNA-directed RNA polymerase complex"/>
    <property type="evidence" value="ECO:0007669"/>
    <property type="project" value="TreeGrafter"/>
</dbReference>
<evidence type="ECO:0000259" key="2">
    <source>
        <dbReference type="Pfam" id="PF05183"/>
    </source>
</evidence>
<dbReference type="EC" id="2.7.7.48" evidence="1"/>
<dbReference type="GO" id="GO:0003968">
    <property type="term" value="F:RNA-directed RNA polymerase activity"/>
    <property type="evidence" value="ECO:0007669"/>
    <property type="project" value="UniProtKB-KW"/>
</dbReference>
<sequence length="186" mass="21121">MYFCGLEVNLLNRVLHRYAEHADRFMRVSFIDEVFENLYHSNLCTRSEGLETSTLFYERTLDILKNMIFVGKKKNWMGNVNKIKVLDKYASRLGLSFGASIETKVSGKCGYAITPSALQIRIGGYKGLVALDPKSKKSYSSIRVIGKLFDTVVEDTVASKSFGPGEAYDRDMEAEGYKDHIEEKLY</sequence>
<reference evidence="3 4" key="1">
    <citation type="journal article" date="2018" name="Mol. Plant">
        <title>The genome of Artemisia annua provides insight into the evolution of Asteraceae family and artemisinin biosynthesis.</title>
        <authorList>
            <person name="Shen Q."/>
            <person name="Zhang L."/>
            <person name="Liao Z."/>
            <person name="Wang S."/>
            <person name="Yan T."/>
            <person name="Shi P."/>
            <person name="Liu M."/>
            <person name="Fu X."/>
            <person name="Pan Q."/>
            <person name="Wang Y."/>
            <person name="Lv Z."/>
            <person name="Lu X."/>
            <person name="Zhang F."/>
            <person name="Jiang W."/>
            <person name="Ma Y."/>
            <person name="Chen M."/>
            <person name="Hao X."/>
            <person name="Li L."/>
            <person name="Tang Y."/>
            <person name="Lv G."/>
            <person name="Zhou Y."/>
            <person name="Sun X."/>
            <person name="Brodelius P.E."/>
            <person name="Rose J.K.C."/>
            <person name="Tang K."/>
        </authorList>
    </citation>
    <scope>NUCLEOTIDE SEQUENCE [LARGE SCALE GENOMIC DNA]</scope>
    <source>
        <strain evidence="4">cv. Huhao1</strain>
        <tissue evidence="3">Leaf</tissue>
    </source>
</reference>
<dbReference type="EMBL" id="PKPP01004017">
    <property type="protein sequence ID" value="PWA66478.1"/>
    <property type="molecule type" value="Genomic_DNA"/>
</dbReference>
<dbReference type="InterPro" id="IPR057596">
    <property type="entry name" value="RDRP_core"/>
</dbReference>
<keyword evidence="4" id="KW-1185">Reference proteome</keyword>
<feature type="domain" description="RDRP core" evidence="2">
    <location>
        <begin position="1"/>
        <end position="73"/>
    </location>
</feature>
<comment type="function">
    <text evidence="1">Probably involved in the RNA silencing pathway and required for the generation of small interfering RNAs (siRNAs).</text>
</comment>
<organism evidence="3 4">
    <name type="scientific">Artemisia annua</name>
    <name type="common">Sweet wormwood</name>
    <dbReference type="NCBI Taxonomy" id="35608"/>
    <lineage>
        <taxon>Eukaryota</taxon>
        <taxon>Viridiplantae</taxon>
        <taxon>Streptophyta</taxon>
        <taxon>Embryophyta</taxon>
        <taxon>Tracheophyta</taxon>
        <taxon>Spermatophyta</taxon>
        <taxon>Magnoliopsida</taxon>
        <taxon>eudicotyledons</taxon>
        <taxon>Gunneridae</taxon>
        <taxon>Pentapetalae</taxon>
        <taxon>asterids</taxon>
        <taxon>campanulids</taxon>
        <taxon>Asterales</taxon>
        <taxon>Asteraceae</taxon>
        <taxon>Asteroideae</taxon>
        <taxon>Anthemideae</taxon>
        <taxon>Artemisiinae</taxon>
        <taxon>Artemisia</taxon>
    </lineage>
</organism>
<dbReference type="OrthoDB" id="1602082at2759"/>
<evidence type="ECO:0000313" key="3">
    <source>
        <dbReference type="EMBL" id="PWA66478.1"/>
    </source>
</evidence>
<keyword evidence="1" id="KW-0694">RNA-binding</keyword>
<protein>
    <recommendedName>
        <fullName evidence="1">RNA-dependent RNA polymerase</fullName>
        <ecNumber evidence="1">2.7.7.48</ecNumber>
    </recommendedName>
</protein>
<accession>A0A2U1MYZ5</accession>
<keyword evidence="1" id="KW-0808">Transferase</keyword>
<keyword evidence="1" id="KW-0696">RNA-directed RNA polymerase</keyword>
<comment type="catalytic activity">
    <reaction evidence="1">
        <text>RNA(n) + a ribonucleoside 5'-triphosphate = RNA(n+1) + diphosphate</text>
        <dbReference type="Rhea" id="RHEA:21248"/>
        <dbReference type="Rhea" id="RHEA-COMP:14527"/>
        <dbReference type="Rhea" id="RHEA-COMP:17342"/>
        <dbReference type="ChEBI" id="CHEBI:33019"/>
        <dbReference type="ChEBI" id="CHEBI:61557"/>
        <dbReference type="ChEBI" id="CHEBI:140395"/>
        <dbReference type="EC" id="2.7.7.48"/>
    </reaction>
</comment>
<dbReference type="InterPro" id="IPR007855">
    <property type="entry name" value="RDRP"/>
</dbReference>
<evidence type="ECO:0000313" key="4">
    <source>
        <dbReference type="Proteomes" id="UP000245207"/>
    </source>
</evidence>
<dbReference type="GO" id="GO:0003723">
    <property type="term" value="F:RNA binding"/>
    <property type="evidence" value="ECO:0007669"/>
    <property type="project" value="UniProtKB-KW"/>
</dbReference>
<dbReference type="GO" id="GO:0030422">
    <property type="term" value="P:siRNA processing"/>
    <property type="evidence" value="ECO:0007669"/>
    <property type="project" value="TreeGrafter"/>
</dbReference>
<dbReference type="PANTHER" id="PTHR23079:SF1">
    <property type="entry name" value="RNA-DEPENDENT RNA POLYMERASE 1"/>
    <property type="match status" value="1"/>
</dbReference>
<dbReference type="AlphaFoldDB" id="A0A2U1MYZ5"/>
<comment type="similarity">
    <text evidence="1">Belongs to the RdRP family.</text>
</comment>